<feature type="domain" description="DNA methylase N-4/N-6" evidence="6">
    <location>
        <begin position="37"/>
        <end position="256"/>
    </location>
</feature>
<dbReference type="InterPro" id="IPR001091">
    <property type="entry name" value="RM_Methyltransferase"/>
</dbReference>
<dbReference type="Gene3D" id="3.40.50.150">
    <property type="entry name" value="Vaccinia Virus protein VP39"/>
    <property type="match status" value="1"/>
</dbReference>
<keyword evidence="3" id="KW-0680">Restriction system</keyword>
<dbReference type="InterPro" id="IPR002941">
    <property type="entry name" value="DNA_methylase_N4/N6"/>
</dbReference>
<evidence type="ECO:0000256" key="2">
    <source>
        <dbReference type="ARBA" id="ARBA00022679"/>
    </source>
</evidence>
<reference evidence="7 8" key="1">
    <citation type="journal article" date="2017" name="BMC Genomics">
        <title>Comparative and functional genomics of the Lactococcus lactis taxon; insights into evolution and niche adaptation.</title>
        <authorList>
            <person name="Kelleher P."/>
            <person name="Bottacini F."/>
            <person name="Mahony J."/>
            <person name="Kilcawley K.N."/>
            <person name="van Sinderen D."/>
        </authorList>
    </citation>
    <scope>NUCLEOTIDE SEQUENCE [LARGE SCALE GENOMIC DNA]</scope>
    <source>
        <strain evidence="7 8">JM1</strain>
    </source>
</reference>
<evidence type="ECO:0000256" key="3">
    <source>
        <dbReference type="ARBA" id="ARBA00022747"/>
    </source>
</evidence>
<dbReference type="EMBL" id="CP015899">
    <property type="protein sequence ID" value="ARE29688.1"/>
    <property type="molecule type" value="Genomic_DNA"/>
</dbReference>
<comment type="similarity">
    <text evidence="4">Belongs to the N(4)/N(6)-methyltransferase family.</text>
</comment>
<organism evidence="7 8">
    <name type="scientific">Lactococcus lactis subsp. cremoris</name>
    <name type="common">Streptococcus cremoris</name>
    <dbReference type="NCBI Taxonomy" id="1359"/>
    <lineage>
        <taxon>Bacteria</taxon>
        <taxon>Bacillati</taxon>
        <taxon>Bacillota</taxon>
        <taxon>Bacilli</taxon>
        <taxon>Lactobacillales</taxon>
        <taxon>Streptococcaceae</taxon>
        <taxon>Lactococcus</taxon>
    </lineage>
</organism>
<evidence type="ECO:0000313" key="8">
    <source>
        <dbReference type="Proteomes" id="UP000191806"/>
    </source>
</evidence>
<dbReference type="GO" id="GO:0032259">
    <property type="term" value="P:methylation"/>
    <property type="evidence" value="ECO:0007669"/>
    <property type="project" value="UniProtKB-KW"/>
</dbReference>
<feature type="region of interest" description="Disordered" evidence="5">
    <location>
        <begin position="278"/>
        <end position="299"/>
    </location>
</feature>
<dbReference type="InterPro" id="IPR029063">
    <property type="entry name" value="SAM-dependent_MTases_sf"/>
</dbReference>
<dbReference type="AlphaFoldDB" id="A0A1V0PKJ2"/>
<dbReference type="Proteomes" id="UP000191806">
    <property type="component" value="Chromosome"/>
</dbReference>
<dbReference type="Pfam" id="PF01555">
    <property type="entry name" value="N6_N4_Mtase"/>
    <property type="match status" value="1"/>
</dbReference>
<gene>
    <name evidence="7" type="primary">yhdJ</name>
    <name evidence="7" type="ORF">LLJM1_2354</name>
</gene>
<dbReference type="GO" id="GO:0003677">
    <property type="term" value="F:DNA binding"/>
    <property type="evidence" value="ECO:0007669"/>
    <property type="project" value="InterPro"/>
</dbReference>
<name>A0A1V0PKJ2_LACLC</name>
<dbReference type="NCBIfam" id="NF008572">
    <property type="entry name" value="PRK11524.1"/>
    <property type="match status" value="1"/>
</dbReference>
<evidence type="ECO:0000313" key="7">
    <source>
        <dbReference type="EMBL" id="ARE29688.1"/>
    </source>
</evidence>
<feature type="compositionally biased region" description="Basic residues" evidence="5">
    <location>
        <begin position="278"/>
        <end position="288"/>
    </location>
</feature>
<dbReference type="SUPFAM" id="SSF53335">
    <property type="entry name" value="S-adenosyl-L-methionine-dependent methyltransferases"/>
    <property type="match status" value="1"/>
</dbReference>
<dbReference type="GO" id="GO:0008170">
    <property type="term" value="F:N-methyltransferase activity"/>
    <property type="evidence" value="ECO:0007669"/>
    <property type="project" value="InterPro"/>
</dbReference>
<dbReference type="RefSeq" id="WP_063280665.1">
    <property type="nucleotide sequence ID" value="NZ_CP015899.2"/>
</dbReference>
<keyword evidence="2" id="KW-0808">Transferase</keyword>
<dbReference type="EC" id="2.1.1.-" evidence="4"/>
<evidence type="ECO:0000256" key="5">
    <source>
        <dbReference type="SAM" id="MobiDB-lite"/>
    </source>
</evidence>
<protein>
    <recommendedName>
        <fullName evidence="4">Methyltransferase</fullName>
        <ecNumber evidence="4">2.1.1.-</ecNumber>
    </recommendedName>
</protein>
<accession>A0A1V0PKJ2</accession>
<keyword evidence="1" id="KW-0489">Methyltransferase</keyword>
<evidence type="ECO:0000259" key="6">
    <source>
        <dbReference type="Pfam" id="PF01555"/>
    </source>
</evidence>
<dbReference type="PRINTS" id="PR00508">
    <property type="entry name" value="S21N4MTFRASE"/>
</dbReference>
<proteinExistence type="inferred from homology"/>
<sequence>MYDEYIKKEFEYREKNSQIVILGDSIEVMKNMESKSIDLIFADEPYNIGKDFGNNKDSWETTELYIEWNKKWIDEAIRILKDNGTIYLMTATQHMPFIDVYVQQNYHVLSRVIWSYDSSGVQSKKMYGSLYEPILVFTKNAKSKYTFNGQDILVEAKTGAKRGLIDYRKNPPQPYNTTKVPGNVWEFPRVRFKMEEYENHPTQKPESLLERIIKASSNEGDTIFDPFGGSFTTGAVAKKLDRKSISVELNPEYFEIGIRRLKISEEYNGKILIKEKKRKTKNKSKKDHIKSNNEQMELL</sequence>
<evidence type="ECO:0000256" key="1">
    <source>
        <dbReference type="ARBA" id="ARBA00022603"/>
    </source>
</evidence>
<dbReference type="GO" id="GO:0009307">
    <property type="term" value="P:DNA restriction-modification system"/>
    <property type="evidence" value="ECO:0007669"/>
    <property type="project" value="UniProtKB-KW"/>
</dbReference>
<dbReference type="REBASE" id="602768">
    <property type="entry name" value="M.LcrJM1III"/>
</dbReference>
<evidence type="ECO:0000256" key="4">
    <source>
        <dbReference type="RuleBase" id="RU362026"/>
    </source>
</evidence>